<comment type="caution">
    <text evidence="1">The sequence shown here is derived from an EMBL/GenBank/DDBJ whole genome shotgun (WGS) entry which is preliminary data.</text>
</comment>
<evidence type="ECO:0000313" key="1">
    <source>
        <dbReference type="EMBL" id="MBB4806726.1"/>
    </source>
</evidence>
<sequence>MIDGVKNSKLKDSDESFDWQNEDVFFRSNKYGVFFIDLMAQRAGQKSEKQDLTLNHDEFIKFLQDFKQFVEENS</sequence>
<gene>
    <name evidence="1" type="ORF">HNP38_002022</name>
</gene>
<reference evidence="1 2" key="1">
    <citation type="submission" date="2020-08" db="EMBL/GenBank/DDBJ databases">
        <title>Functional genomics of gut bacteria from endangered species of beetles.</title>
        <authorList>
            <person name="Carlos-Shanley C."/>
        </authorList>
    </citation>
    <scope>NUCLEOTIDE SEQUENCE [LARGE SCALE GENOMIC DNA]</scope>
    <source>
        <strain evidence="1 2">S00151</strain>
    </source>
</reference>
<accession>A0A840KC03</accession>
<dbReference type="Proteomes" id="UP000592180">
    <property type="component" value="Unassembled WGS sequence"/>
</dbReference>
<dbReference type="EMBL" id="JACHLE010000002">
    <property type="protein sequence ID" value="MBB4806726.1"/>
    <property type="molecule type" value="Genomic_DNA"/>
</dbReference>
<protein>
    <submittedName>
        <fullName evidence="1">Uncharacterized protein</fullName>
    </submittedName>
</protein>
<evidence type="ECO:0000313" key="2">
    <source>
        <dbReference type="Proteomes" id="UP000592180"/>
    </source>
</evidence>
<proteinExistence type="predicted"/>
<keyword evidence="2" id="KW-1185">Reference proteome</keyword>
<name>A0A840KC03_9FLAO</name>
<organism evidence="1 2">
    <name type="scientific">Chryseobacterium defluvii</name>
    <dbReference type="NCBI Taxonomy" id="160396"/>
    <lineage>
        <taxon>Bacteria</taxon>
        <taxon>Pseudomonadati</taxon>
        <taxon>Bacteroidota</taxon>
        <taxon>Flavobacteriia</taxon>
        <taxon>Flavobacteriales</taxon>
        <taxon>Weeksellaceae</taxon>
        <taxon>Chryseobacterium group</taxon>
        <taxon>Chryseobacterium</taxon>
    </lineage>
</organism>
<dbReference type="AlphaFoldDB" id="A0A840KC03"/>
<dbReference type="RefSeq" id="WP_184188620.1">
    <property type="nucleotide sequence ID" value="NZ_JACHLE010000002.1"/>
</dbReference>